<organism evidence="3">
    <name type="scientific">Laccaria bicolor (strain S238N-H82 / ATCC MYA-4686)</name>
    <name type="common">Bicoloured deceiver</name>
    <name type="synonym">Laccaria laccata var. bicolor</name>
    <dbReference type="NCBI Taxonomy" id="486041"/>
    <lineage>
        <taxon>Eukaryota</taxon>
        <taxon>Fungi</taxon>
        <taxon>Dikarya</taxon>
        <taxon>Basidiomycota</taxon>
        <taxon>Agaricomycotina</taxon>
        <taxon>Agaricomycetes</taxon>
        <taxon>Agaricomycetidae</taxon>
        <taxon>Agaricales</taxon>
        <taxon>Agaricineae</taxon>
        <taxon>Hydnangiaceae</taxon>
        <taxon>Laccaria</taxon>
    </lineage>
</organism>
<sequence length="77" mass="8518">MAWTGVSNAGEAERGRGCGHASVGRCRKIEAGWVWCQAQADWGVVVVGHLRIATQLMYMYKAPSVYRVCLKVELSDF</sequence>
<dbReference type="RefSeq" id="XP_001884863.1">
    <property type="nucleotide sequence ID" value="XM_001884828.1"/>
</dbReference>
<proteinExistence type="predicted"/>
<gene>
    <name evidence="2" type="ORF">LACBIDRAFT_304507</name>
</gene>
<dbReference type="HOGENOM" id="CLU_2638490_0_0_1"/>
<name>B0DLS3_LACBS</name>
<reference evidence="2 3" key="1">
    <citation type="journal article" date="2008" name="Nature">
        <title>The genome of Laccaria bicolor provides insights into mycorrhizal symbiosis.</title>
        <authorList>
            <person name="Martin F."/>
            <person name="Aerts A."/>
            <person name="Ahren D."/>
            <person name="Brun A."/>
            <person name="Danchin E.G.J."/>
            <person name="Duchaussoy F."/>
            <person name="Gibon J."/>
            <person name="Kohler A."/>
            <person name="Lindquist E."/>
            <person name="Pereda V."/>
            <person name="Salamov A."/>
            <person name="Shapiro H.J."/>
            <person name="Wuyts J."/>
            <person name="Blaudez D."/>
            <person name="Buee M."/>
            <person name="Brokstein P."/>
            <person name="Canbaeck B."/>
            <person name="Cohen D."/>
            <person name="Courty P.E."/>
            <person name="Coutinho P.M."/>
            <person name="Delaruelle C."/>
            <person name="Detter J.C."/>
            <person name="Deveau A."/>
            <person name="DiFazio S."/>
            <person name="Duplessis S."/>
            <person name="Fraissinet-Tachet L."/>
            <person name="Lucic E."/>
            <person name="Frey-Klett P."/>
            <person name="Fourrey C."/>
            <person name="Feussner I."/>
            <person name="Gay G."/>
            <person name="Grimwood J."/>
            <person name="Hoegger P.J."/>
            <person name="Jain P."/>
            <person name="Kilaru S."/>
            <person name="Labbe J."/>
            <person name="Lin Y.C."/>
            <person name="Legue V."/>
            <person name="Le Tacon F."/>
            <person name="Marmeisse R."/>
            <person name="Melayah D."/>
            <person name="Montanini B."/>
            <person name="Muratet M."/>
            <person name="Nehls U."/>
            <person name="Niculita-Hirzel H."/>
            <person name="Oudot-Le Secq M.P."/>
            <person name="Peter M."/>
            <person name="Quesneville H."/>
            <person name="Rajashekar B."/>
            <person name="Reich M."/>
            <person name="Rouhier N."/>
            <person name="Schmutz J."/>
            <person name="Yin T."/>
            <person name="Chalot M."/>
            <person name="Henrissat B."/>
            <person name="Kuees U."/>
            <person name="Lucas S."/>
            <person name="Van de Peer Y."/>
            <person name="Podila G.K."/>
            <person name="Polle A."/>
            <person name="Pukkila P.J."/>
            <person name="Richardson P.M."/>
            <person name="Rouze P."/>
            <person name="Sanders I.R."/>
            <person name="Stajich J.E."/>
            <person name="Tunlid A."/>
            <person name="Tuskan G."/>
            <person name="Grigoriev I.V."/>
        </authorList>
    </citation>
    <scope>NUCLEOTIDE SEQUENCE [LARGE SCALE GENOMIC DNA]</scope>
    <source>
        <strain evidence="3">S238N-H82 / ATCC MYA-4686</strain>
    </source>
</reference>
<protein>
    <submittedName>
        <fullName evidence="2">Predicted protein</fullName>
    </submittedName>
</protein>
<dbReference type="AlphaFoldDB" id="B0DLS3"/>
<dbReference type="InParanoid" id="B0DLS3"/>
<dbReference type="GeneID" id="6080483"/>
<dbReference type="EMBL" id="DS547118">
    <property type="protein sequence ID" value="EDR04344.1"/>
    <property type="molecule type" value="Genomic_DNA"/>
</dbReference>
<keyword evidence="3" id="KW-1185">Reference proteome</keyword>
<dbReference type="Proteomes" id="UP000001194">
    <property type="component" value="Unassembled WGS sequence"/>
</dbReference>
<evidence type="ECO:0000313" key="3">
    <source>
        <dbReference type="Proteomes" id="UP000001194"/>
    </source>
</evidence>
<evidence type="ECO:0000256" key="1">
    <source>
        <dbReference type="SAM" id="MobiDB-lite"/>
    </source>
</evidence>
<dbReference type="KEGG" id="lbc:LACBIDRAFT_304507"/>
<accession>B0DLS3</accession>
<evidence type="ECO:0000313" key="2">
    <source>
        <dbReference type="EMBL" id="EDR04344.1"/>
    </source>
</evidence>
<feature type="region of interest" description="Disordered" evidence="1">
    <location>
        <begin position="1"/>
        <end position="22"/>
    </location>
</feature>